<evidence type="ECO:0000313" key="1">
    <source>
        <dbReference type="EMBL" id="KAG9220756.1"/>
    </source>
</evidence>
<comment type="caution">
    <text evidence="1">The sequence shown here is derived from an EMBL/GenBank/DDBJ whole genome shotgun (WGS) entry which is preliminary data.</text>
</comment>
<dbReference type="Proteomes" id="UP000824881">
    <property type="component" value="Unassembled WGS sequence"/>
</dbReference>
<accession>A0ACB7ISZ0</accession>
<proteinExistence type="predicted"/>
<sequence>MHTPRSRTPSRASTPALNRSGSSRIVIPTLRHASSKATLTPTTISNDNSPPSRQMLDSAASSVLDLDMTEGILLQEAETDADAAEGEEVNVMGSLNTTAGHEDSKQSLRDQLRKTLNRKQSMQDPPSPRTKVKPVMDDVPYEPTQSFGEREYFVLTDAGKPVFVSRSGGEDSLASIIGIMQALVSVFIDDGDKLRCINTKTSRITFLIRSPLYYVCYSSWGEPESVTRSHLEYLHLQIISIVTASHLRKLFERRGNFDLRRLLDGAESFLTSILERLQSDIAMNTSSLLCLKLDPALRKRAADCLIPTNKMKDVLYVFLVANGRVVTLIRPKKHSIHPADIHILLNTIYNPSILHSPASTSCIPICLPKFNPSGFMNAYISFLRKPEGVPTSTDAPNNSTSSSEPQSPELPAGDHVPAPVLFPSTDSSDREDPTLALVCLNGVGEFDTIKGWCESVSQKLDNEGISDAIISDLQSGKTEYYVAELGIPGLRHFVYKSRGQVQVTIPSFDDPYDSPTERRRLLTLYQILHDAIHAKSGQGGMLKLQYIKTEKESVLGWITQPFELYITLSPMLPKSAAVGAANSVVRVTIAVTTPIGEAIKLVLGHTIPSVCSHISSPLIGSSDYYMNCHRCFCSPSRPPSPTPSFPFAMSRQLLDTPAKHPFSVTGLADRAWNRIREAAFNTGWTPMTRLAEMAVVSLMERITVGELRVLTLSNVYEFHDPHSDEQSPLKAELRVVNDVFWVRLCTMGDLGFAEAYMYGDVECDDLVSLFMIFLENRENLSNLDSRLSYLFTLPQRLTSYRFLNTIGNSRSNISAHYDISNDMFTGFLSEDLTYSCGIFEDLDGDHRKFGNQTQWSGGQGLKRIQHSERVNRDDGNVTATMNGKDELYEAQIRKVRHIFEKARILPGHRVLEIGSGWGSMAMFIAQNSPDTTVDTITLSIQQQELAIQRIKEAGLEDRIRVHLMDYRNMPAEWEGAFDRVISIEMIEAVGFEFLEKYWSVVDWALKRKGGVGVVQVITIPEAIFPGGILPTLSLLFQTMEKGSGGRLVVDSVSNIGPHYARTLREWRQRFLANFEDVVVPALKKEYPDVMTGRSGRSEIEVFKRKWLYYYCYCEAGFTSRTLGGVDDLGYIAHFEEANSQESVRLRLRYTEAEVTQLQPGSFFLPTFYDLHLHAPQFLYQGVGLHLPLMQWLDDYAYKAEERLDSDPILAANVYKQLATHLIANGTGAVLLFGTIKSETNIILARAMQNSGIRGFVGKLSMDISSRPTYVEASAEASLSSIASFIDECKNLVKHLPAHERFVEPVITPRFIPTCSDALLHGLGHLAAQKDVRMQSHLAESLDEVEWVKGQRGDDDINIFDKHGLLTPRAVHAHCTFLPTPSLLHLAARGTSIAHCPLSNAYFSAQPFRLRESIQQGVKVGLGTDIAGGYSLDMMDAMRNAVTVSKMREGSRILSGIGDDTTAESRLDIDWKTALYLATKGGAVALGMAPGSGTFQVGAPFDAQRSE</sequence>
<organism evidence="1 2">
    <name type="scientific">Pleurotus cornucopiae</name>
    <name type="common">Cornucopia mushroom</name>
    <dbReference type="NCBI Taxonomy" id="5321"/>
    <lineage>
        <taxon>Eukaryota</taxon>
        <taxon>Fungi</taxon>
        <taxon>Dikarya</taxon>
        <taxon>Basidiomycota</taxon>
        <taxon>Agaricomycotina</taxon>
        <taxon>Agaricomycetes</taxon>
        <taxon>Agaricomycetidae</taxon>
        <taxon>Agaricales</taxon>
        <taxon>Pleurotineae</taxon>
        <taxon>Pleurotaceae</taxon>
        <taxon>Pleurotus</taxon>
    </lineage>
</organism>
<gene>
    <name evidence="1" type="ORF">CCMSSC00406_0003855</name>
</gene>
<reference evidence="1 2" key="1">
    <citation type="journal article" date="2021" name="Appl. Environ. Microbiol.">
        <title>Genetic linkage and physical mapping for an oyster mushroom Pleurotus cornucopiae and QTL analysis for the trait cap color.</title>
        <authorList>
            <person name="Zhang Y."/>
            <person name="Gao W."/>
            <person name="Sonnenberg A."/>
            <person name="Chen Q."/>
            <person name="Zhang J."/>
            <person name="Huang C."/>
        </authorList>
    </citation>
    <scope>NUCLEOTIDE SEQUENCE [LARGE SCALE GENOMIC DNA]</scope>
    <source>
        <strain evidence="1">CCMSSC00406</strain>
    </source>
</reference>
<dbReference type="EMBL" id="WQMT02000007">
    <property type="protein sequence ID" value="KAG9220756.1"/>
    <property type="molecule type" value="Genomic_DNA"/>
</dbReference>
<evidence type="ECO:0000313" key="2">
    <source>
        <dbReference type="Proteomes" id="UP000824881"/>
    </source>
</evidence>
<name>A0ACB7ISZ0_PLECO</name>
<keyword evidence="2" id="KW-1185">Reference proteome</keyword>
<protein>
    <submittedName>
        <fullName evidence="1">Uncharacterized protein</fullName>
    </submittedName>
</protein>